<dbReference type="EMBL" id="CP022987">
    <property type="protein sequence ID" value="QAA94353.1"/>
    <property type="molecule type" value="Genomic_DNA"/>
</dbReference>
<evidence type="ECO:0000256" key="6">
    <source>
        <dbReference type="ARBA" id="ARBA00022989"/>
    </source>
</evidence>
<evidence type="ECO:0000256" key="2">
    <source>
        <dbReference type="ARBA" id="ARBA00022448"/>
    </source>
</evidence>
<keyword evidence="2" id="KW-0813">Transport</keyword>
<feature type="transmembrane region" description="Helical" evidence="9">
    <location>
        <begin position="363"/>
        <end position="386"/>
    </location>
</feature>
<proteinExistence type="inferred from homology"/>
<evidence type="ECO:0000256" key="8">
    <source>
        <dbReference type="ARBA" id="ARBA00035655"/>
    </source>
</evidence>
<dbReference type="OrthoDB" id="9794165at2"/>
<keyword evidence="7 9" id="KW-0472">Membrane</keyword>
<keyword evidence="5 9" id="KW-0812">Transmembrane</keyword>
<comment type="similarity">
    <text evidence="8">Belongs to the TsuA/YedE (TC 9.B.102) family.</text>
</comment>
<dbReference type="PANTHER" id="PTHR30574:SF1">
    <property type="entry name" value="SULPHUR TRANSPORT DOMAIN-CONTAINING PROTEIN"/>
    <property type="match status" value="1"/>
</dbReference>
<dbReference type="Proteomes" id="UP000283474">
    <property type="component" value="Chromosome"/>
</dbReference>
<dbReference type="AlphaFoldDB" id="A0A410GDH6"/>
<feature type="transmembrane region" description="Helical" evidence="9">
    <location>
        <begin position="308"/>
        <end position="326"/>
    </location>
</feature>
<keyword evidence="11" id="KW-1185">Reference proteome</keyword>
<evidence type="ECO:0000256" key="9">
    <source>
        <dbReference type="SAM" id="Phobius"/>
    </source>
</evidence>
<feature type="transmembrane region" description="Helical" evidence="9">
    <location>
        <begin position="41"/>
        <end position="57"/>
    </location>
</feature>
<evidence type="ECO:0000313" key="10">
    <source>
        <dbReference type="EMBL" id="QAA94353.1"/>
    </source>
</evidence>
<dbReference type="InterPro" id="IPR007272">
    <property type="entry name" value="Sulf_transp_TsuA/YedE"/>
</dbReference>
<evidence type="ECO:0000256" key="7">
    <source>
        <dbReference type="ARBA" id="ARBA00023136"/>
    </source>
</evidence>
<feature type="transmembrane region" description="Helical" evidence="9">
    <location>
        <begin position="152"/>
        <end position="172"/>
    </location>
</feature>
<comment type="subcellular location">
    <subcellularLocation>
        <location evidence="1">Cell inner membrane</location>
        <topology evidence="1">Multi-pass membrane protein</topology>
    </subcellularLocation>
</comment>
<keyword evidence="3" id="KW-1003">Cell membrane</keyword>
<evidence type="ECO:0000256" key="5">
    <source>
        <dbReference type="ARBA" id="ARBA00022692"/>
    </source>
</evidence>
<evidence type="ECO:0000256" key="4">
    <source>
        <dbReference type="ARBA" id="ARBA00022519"/>
    </source>
</evidence>
<protein>
    <submittedName>
        <fullName evidence="10">Uncharacterized protein</fullName>
    </submittedName>
</protein>
<feature type="transmembrane region" description="Helical" evidence="9">
    <location>
        <begin position="192"/>
        <end position="213"/>
    </location>
</feature>
<feature type="transmembrane region" description="Helical" evidence="9">
    <location>
        <begin position="120"/>
        <end position="145"/>
    </location>
</feature>
<accession>A0A410GDH6</accession>
<dbReference type="GO" id="GO:0005886">
    <property type="term" value="C:plasma membrane"/>
    <property type="evidence" value="ECO:0007669"/>
    <property type="project" value="UniProtKB-SubCell"/>
</dbReference>
<keyword evidence="6 9" id="KW-1133">Transmembrane helix</keyword>
<feature type="transmembrane region" description="Helical" evidence="9">
    <location>
        <begin position="12"/>
        <end position="35"/>
    </location>
</feature>
<feature type="transmembrane region" description="Helical" evidence="9">
    <location>
        <begin position="338"/>
        <end position="357"/>
    </location>
</feature>
<keyword evidence="4" id="KW-0997">Cell inner membrane</keyword>
<name>A0A410GDH6_9BURK</name>
<dbReference type="Pfam" id="PF04143">
    <property type="entry name" value="Sulf_transp"/>
    <property type="match status" value="1"/>
</dbReference>
<feature type="transmembrane region" description="Helical" evidence="9">
    <location>
        <begin position="239"/>
        <end position="259"/>
    </location>
</feature>
<organism evidence="10 11">
    <name type="scientific">Pollutimonas thiosulfatoxidans</name>
    <dbReference type="NCBI Taxonomy" id="2028345"/>
    <lineage>
        <taxon>Bacteria</taxon>
        <taxon>Pseudomonadati</taxon>
        <taxon>Pseudomonadota</taxon>
        <taxon>Betaproteobacteria</taxon>
        <taxon>Burkholderiales</taxon>
        <taxon>Alcaligenaceae</taxon>
        <taxon>Pollutimonas</taxon>
    </lineage>
</organism>
<evidence type="ECO:0000256" key="1">
    <source>
        <dbReference type="ARBA" id="ARBA00004429"/>
    </source>
</evidence>
<feature type="transmembrane region" description="Helical" evidence="9">
    <location>
        <begin position="78"/>
        <end position="100"/>
    </location>
</feature>
<sequence>MTSFAIPAKRVWPAAMLAVLVFASIFYASGIVAGWPANGRVLAFALLAGTAFGVVLQRSRFCFFCVTRDFLDQNDSRGLIGIVVALAVGTIGYHVLFSAFLPIPAVGRLPPGAHIGPISWVLVLGSLAFGVGMAVSGSCISAHLYRLGEGSVASIFALLGALVGFALGFASWNTLYLLTIQEAPIVWLPHSLGYGWSLLAQLAALALVAAFLLKRHDGTKHASEPAGTFQWADVFVRRWPTWAGGLLVAFIGVMSYFRYAPLGVTAELGSVARTAASQWQLLPDRLEGLDTFSGCATVVKETLLSPNGLFVLGLIGGAWAAALVAGEFKPRLPSLRDVLRNFGGGVLMGWGAMLALGCTVGTLLSGIMAGALSGWVFAIACVLGVWGGWRLRQKVAAF</sequence>
<evidence type="ECO:0000313" key="11">
    <source>
        <dbReference type="Proteomes" id="UP000283474"/>
    </source>
</evidence>
<dbReference type="PANTHER" id="PTHR30574">
    <property type="entry name" value="INNER MEMBRANE PROTEIN YEDE"/>
    <property type="match status" value="1"/>
</dbReference>
<reference evidence="10 11" key="1">
    <citation type="submission" date="2017-08" db="EMBL/GenBank/DDBJ databases">
        <authorList>
            <person name="Park S.-J."/>
            <person name="Kim H."/>
        </authorList>
    </citation>
    <scope>NUCLEOTIDE SEQUENCE [LARGE SCALE GENOMIC DNA]</scope>
    <source>
        <strain evidence="11">ye3</strain>
    </source>
</reference>
<evidence type="ECO:0000256" key="3">
    <source>
        <dbReference type="ARBA" id="ARBA00022475"/>
    </source>
</evidence>
<gene>
    <name evidence="10" type="ORF">CKA81_11295</name>
</gene>
<dbReference type="KEGG" id="pus:CKA81_11295"/>